<keyword evidence="9" id="KW-0812">Transmembrane</keyword>
<dbReference type="EC" id="2.7.13.3" evidence="2"/>
<dbReference type="AlphaFoldDB" id="A0A5F1Z7J5"/>
<evidence type="ECO:0000256" key="7">
    <source>
        <dbReference type="ARBA" id="ARBA00022840"/>
    </source>
</evidence>
<dbReference type="PANTHER" id="PTHR43065:SF10">
    <property type="entry name" value="PEROXIDE STRESS-ACTIVATED HISTIDINE KINASE MAK3"/>
    <property type="match status" value="1"/>
</dbReference>
<evidence type="ECO:0000256" key="2">
    <source>
        <dbReference type="ARBA" id="ARBA00012438"/>
    </source>
</evidence>
<accession>A0A5F1Z7J5</accession>
<dbReference type="SUPFAM" id="SSF55874">
    <property type="entry name" value="ATPase domain of HSP90 chaperone/DNA topoisomerase II/histidine kinase"/>
    <property type="match status" value="1"/>
</dbReference>
<feature type="domain" description="Histidine kinase" evidence="10">
    <location>
        <begin position="574"/>
        <end position="778"/>
    </location>
</feature>
<dbReference type="GO" id="GO:0000160">
    <property type="term" value="P:phosphorelay signal transduction system"/>
    <property type="evidence" value="ECO:0007669"/>
    <property type="project" value="UniProtKB-KW"/>
</dbReference>
<keyword evidence="7" id="KW-0067">ATP-binding</keyword>
<name>A0A5F1Z7J5_9LEPT</name>
<dbReference type="Pfam" id="PF02518">
    <property type="entry name" value="HATPase_c"/>
    <property type="match status" value="1"/>
</dbReference>
<feature type="transmembrane region" description="Helical" evidence="9">
    <location>
        <begin position="235"/>
        <end position="252"/>
    </location>
</feature>
<evidence type="ECO:0000256" key="3">
    <source>
        <dbReference type="ARBA" id="ARBA00022553"/>
    </source>
</evidence>
<dbReference type="PROSITE" id="PS50109">
    <property type="entry name" value="HIS_KIN"/>
    <property type="match status" value="1"/>
</dbReference>
<feature type="transmembrane region" description="Helical" evidence="9">
    <location>
        <begin position="358"/>
        <end position="379"/>
    </location>
</feature>
<evidence type="ECO:0000256" key="1">
    <source>
        <dbReference type="ARBA" id="ARBA00000085"/>
    </source>
</evidence>
<dbReference type="Proteomes" id="UP000297891">
    <property type="component" value="Unassembled WGS sequence"/>
</dbReference>
<feature type="transmembrane region" description="Helical" evidence="9">
    <location>
        <begin position="272"/>
        <end position="292"/>
    </location>
</feature>
<evidence type="ECO:0000313" key="11">
    <source>
        <dbReference type="EMBL" id="TGK92768.1"/>
    </source>
</evidence>
<dbReference type="EMBL" id="RQFP01000009">
    <property type="protein sequence ID" value="TGK92768.1"/>
    <property type="molecule type" value="Genomic_DNA"/>
</dbReference>
<comment type="caution">
    <text evidence="11">The sequence shown here is derived from an EMBL/GenBank/DDBJ whole genome shotgun (WGS) entry which is preliminary data.</text>
</comment>
<organism evidence="11 12">
    <name type="scientific">Leptospira brenneri</name>
    <dbReference type="NCBI Taxonomy" id="2023182"/>
    <lineage>
        <taxon>Bacteria</taxon>
        <taxon>Pseudomonadati</taxon>
        <taxon>Spirochaetota</taxon>
        <taxon>Spirochaetia</taxon>
        <taxon>Leptospirales</taxon>
        <taxon>Leptospiraceae</taxon>
        <taxon>Leptospira</taxon>
    </lineage>
</organism>
<dbReference type="InterPro" id="IPR005467">
    <property type="entry name" value="His_kinase_dom"/>
</dbReference>
<dbReference type="OrthoDB" id="344288at2"/>
<evidence type="ECO:0000256" key="8">
    <source>
        <dbReference type="ARBA" id="ARBA00023012"/>
    </source>
</evidence>
<feature type="transmembrane region" description="Helical" evidence="9">
    <location>
        <begin position="304"/>
        <end position="326"/>
    </location>
</feature>
<keyword evidence="4" id="KW-0808">Transferase</keyword>
<protein>
    <recommendedName>
        <fullName evidence="2">histidine kinase</fullName>
        <ecNumber evidence="2">2.7.13.3</ecNumber>
    </recommendedName>
</protein>
<dbReference type="PRINTS" id="PR00344">
    <property type="entry name" value="BCTRLSENSOR"/>
</dbReference>
<dbReference type="InterPro" id="IPR008979">
    <property type="entry name" value="Galactose-bd-like_sf"/>
</dbReference>
<dbReference type="InterPro" id="IPR004358">
    <property type="entry name" value="Sig_transdc_His_kin-like_C"/>
</dbReference>
<evidence type="ECO:0000259" key="10">
    <source>
        <dbReference type="PROSITE" id="PS50109"/>
    </source>
</evidence>
<keyword evidence="9" id="KW-1133">Transmembrane helix</keyword>
<dbReference type="CDD" id="cd00075">
    <property type="entry name" value="HATPase"/>
    <property type="match status" value="1"/>
</dbReference>
<comment type="catalytic activity">
    <reaction evidence="1">
        <text>ATP + protein L-histidine = ADP + protein N-phospho-L-histidine.</text>
        <dbReference type="EC" id="2.7.13.3"/>
    </reaction>
</comment>
<dbReference type="RefSeq" id="WP_135677042.1">
    <property type="nucleotide sequence ID" value="NZ_RQFP01000009.1"/>
</dbReference>
<gene>
    <name evidence="11" type="ORF">EHQ30_13045</name>
</gene>
<feature type="transmembrane region" description="Helical" evidence="9">
    <location>
        <begin position="207"/>
        <end position="228"/>
    </location>
</feature>
<dbReference type="Gene3D" id="3.30.565.10">
    <property type="entry name" value="Histidine kinase-like ATPase, C-terminal domain"/>
    <property type="match status" value="1"/>
</dbReference>
<dbReference type="GO" id="GO:0005524">
    <property type="term" value="F:ATP binding"/>
    <property type="evidence" value="ECO:0007669"/>
    <property type="project" value="UniProtKB-KW"/>
</dbReference>
<evidence type="ECO:0000256" key="6">
    <source>
        <dbReference type="ARBA" id="ARBA00022777"/>
    </source>
</evidence>
<evidence type="ECO:0000256" key="4">
    <source>
        <dbReference type="ARBA" id="ARBA00022679"/>
    </source>
</evidence>
<dbReference type="SMART" id="SM00387">
    <property type="entry name" value="HATPase_c"/>
    <property type="match status" value="1"/>
</dbReference>
<dbReference type="GO" id="GO:0004673">
    <property type="term" value="F:protein histidine kinase activity"/>
    <property type="evidence" value="ECO:0007669"/>
    <property type="project" value="UniProtKB-EC"/>
</dbReference>
<sequence>MDIQLSRRIVLFFLSIFLCSGCTTNKDEQVAPTAKNGFLDLTSTNVNSGLTIPLSGEWKFYWNQFILPRKNAKDSNDQFIFKKSPSVWNDTEYFGTTVGSFGYASYELDIKLSKDSPAMAMYIPDIGTAYELYINGELLSQAGIVSKTANNSKAQYRPQIITLPNIDHLNIIIHVSNYQNLWGGYWYPIQLGKVETIFRERQIQSGLSIAVCIAAGMMACYNLIFYIFRRKDMTPLLFAIHCILILLRALTTGERIGHLAFDFLSWEILNRIEYFSTFCSGPVLYTFLYRFIPNEFWKKYGFYFNFPLYTMCVLILTTPNTFYAIFLNPLLFYIFFTVIPGWMIMILIGVFKKQKGAWVLLMGYFGLMVANVNDSLVIFGLLNSFYMIPYGQIFLIISHSIIISKRYSNSLTESENISHQMKTLVTSTQKIMSSPDYTSAAKSALEILSENNKDNKELYIFLPDTSGKTWKRYSIDTKFDLKVTEVSDLIEDRSSGLEFNRLKEPIILNDRLFLPITQKEHIFLILDIPAKSFTRNESDMDWVQGIAYALTLSLQNLMRQDINQLAIIGELTSEIAHDIGHHVLLIQKSLQYIELNPTLNFTLFKQAKKEIEALSNLSVDILEFSKKRIFLDLKLINAKDFFSSVEEDLILLFENSDIKLNFQNLSSDWIKIDELRMRRVCLNIAKNCLDLKEEVSEFSVLIQSENSALIIIMEDDGPGINDNLKDIIFNTKLESSKPQGTGLGLSIVRKIANAHGGEILLTSNPKGGTRFSILLPLS</sequence>
<dbReference type="Pfam" id="PF07695">
    <property type="entry name" value="7TMR-DISM_7TM"/>
    <property type="match status" value="1"/>
</dbReference>
<keyword evidence="5" id="KW-0547">Nucleotide-binding</keyword>
<dbReference type="InterPro" id="IPR011623">
    <property type="entry name" value="7TMR_DISM_rcpt_extracell_dom1"/>
</dbReference>
<proteinExistence type="predicted"/>
<reference evidence="11" key="1">
    <citation type="journal article" date="2019" name="PLoS Negl. Trop. Dis.">
        <title>Revisiting the worldwide diversity of Leptospira species in the environment.</title>
        <authorList>
            <person name="Vincent A.T."/>
            <person name="Schiettekatte O."/>
            <person name="Bourhy P."/>
            <person name="Veyrier F.J."/>
            <person name="Picardeau M."/>
        </authorList>
    </citation>
    <scope>NUCLEOTIDE SEQUENCE [LARGE SCALE GENOMIC DNA]</scope>
    <source>
        <strain evidence="11">201800277</strain>
    </source>
</reference>
<dbReference type="InterPro" id="IPR036890">
    <property type="entry name" value="HATPase_C_sf"/>
</dbReference>
<evidence type="ECO:0000256" key="5">
    <source>
        <dbReference type="ARBA" id="ARBA00022741"/>
    </source>
</evidence>
<keyword evidence="6 11" id="KW-0418">Kinase</keyword>
<evidence type="ECO:0000256" key="9">
    <source>
        <dbReference type="SAM" id="Phobius"/>
    </source>
</evidence>
<dbReference type="PANTHER" id="PTHR43065">
    <property type="entry name" value="SENSOR HISTIDINE KINASE"/>
    <property type="match status" value="1"/>
</dbReference>
<keyword evidence="3" id="KW-0597">Phosphoprotein</keyword>
<keyword evidence="9" id="KW-0472">Membrane</keyword>
<dbReference type="SUPFAM" id="SSF49785">
    <property type="entry name" value="Galactose-binding domain-like"/>
    <property type="match status" value="1"/>
</dbReference>
<keyword evidence="8" id="KW-0902">Two-component regulatory system</keyword>
<dbReference type="InterPro" id="IPR003594">
    <property type="entry name" value="HATPase_dom"/>
</dbReference>
<evidence type="ECO:0000313" key="12">
    <source>
        <dbReference type="Proteomes" id="UP000297891"/>
    </source>
</evidence>
<keyword evidence="12" id="KW-1185">Reference proteome</keyword>
<feature type="transmembrane region" description="Helical" evidence="9">
    <location>
        <begin position="332"/>
        <end position="351"/>
    </location>
</feature>